<evidence type="ECO:0000313" key="6">
    <source>
        <dbReference type="EMBL" id="PWR15909.1"/>
    </source>
</evidence>
<accession>A0A317DM88</accession>
<dbReference type="EC" id="1.5.1.-" evidence="5"/>
<gene>
    <name evidence="6" type="ORF">DKT69_08365</name>
    <name evidence="5" type="ORF">U2F25_13475</name>
</gene>
<keyword evidence="8" id="KW-1185">Reference proteome</keyword>
<dbReference type="Proteomes" id="UP000246050">
    <property type="component" value="Unassembled WGS sequence"/>
</dbReference>
<protein>
    <submittedName>
        <fullName evidence="5 6">FMN reductase</fullName>
        <ecNumber evidence="5">1.5.1.-</ecNumber>
    </submittedName>
</protein>
<sequence length="208" mass="21932">MTRRTLAVVSAGLGRPSSTRLLADQLAAATRDELDRRGAAVELHPIELREHAHDVVNHLLTGFPSPALREVLDAVAGADGLIAVTPIFNASYNGLFKSFFDVVDSDALAGRPVLIGATGGTARHSLALEHAVRPMFAYLRALVVPTAVFAAPEDWAGEGADAALRARIRRAAGELADQVDRRPAAIGPADPFALTTSFEDLLAGRDPA</sequence>
<organism evidence="6 7">
    <name type="scientific">Micromonospora sicca</name>
    <dbReference type="NCBI Taxonomy" id="2202420"/>
    <lineage>
        <taxon>Bacteria</taxon>
        <taxon>Bacillati</taxon>
        <taxon>Actinomycetota</taxon>
        <taxon>Actinomycetes</taxon>
        <taxon>Micromonosporales</taxon>
        <taxon>Micromonosporaceae</taxon>
        <taxon>Micromonospora</taxon>
    </lineage>
</organism>
<evidence type="ECO:0000259" key="4">
    <source>
        <dbReference type="Pfam" id="PF03358"/>
    </source>
</evidence>
<feature type="domain" description="NADPH-dependent FMN reductase-like" evidence="4">
    <location>
        <begin position="6"/>
        <end position="155"/>
    </location>
</feature>
<dbReference type="EMBL" id="QGKS01000164">
    <property type="protein sequence ID" value="PWR15909.1"/>
    <property type="molecule type" value="Genomic_DNA"/>
</dbReference>
<keyword evidence="2" id="KW-0288">FMN</keyword>
<dbReference type="NCBIfam" id="TIGR04037">
    <property type="entry name" value="LLM_duo_CE1759"/>
    <property type="match status" value="1"/>
</dbReference>
<evidence type="ECO:0000313" key="8">
    <source>
        <dbReference type="Proteomes" id="UP001290101"/>
    </source>
</evidence>
<reference evidence="6 7" key="1">
    <citation type="submission" date="2018-05" db="EMBL/GenBank/DDBJ databases">
        <title>Micromonosporas from Atacama Desert.</title>
        <authorList>
            <person name="Carro L."/>
            <person name="Golinska P."/>
            <person name="Klenk H.-P."/>
            <person name="Goodfellow M."/>
        </authorList>
    </citation>
    <scope>NUCLEOTIDE SEQUENCE [LARGE SCALE GENOMIC DNA]</scope>
    <source>
        <strain evidence="6 7">4G51</strain>
    </source>
</reference>
<dbReference type="InterPro" id="IPR005025">
    <property type="entry name" value="FMN_Rdtase-like_dom"/>
</dbReference>
<dbReference type="PANTHER" id="PTHR43408">
    <property type="entry name" value="FMN REDUCTASE (NADPH)"/>
    <property type="match status" value="1"/>
</dbReference>
<dbReference type="InterPro" id="IPR051814">
    <property type="entry name" value="NAD(P)H-dep_FMN_reductase"/>
</dbReference>
<evidence type="ECO:0000256" key="1">
    <source>
        <dbReference type="ARBA" id="ARBA00022630"/>
    </source>
</evidence>
<dbReference type="InterPro" id="IPR023932">
    <property type="entry name" value="CE1759_FMN_reduct"/>
</dbReference>
<dbReference type="EMBL" id="JAXOTQ010000014">
    <property type="protein sequence ID" value="MDZ5490467.1"/>
    <property type="molecule type" value="Genomic_DNA"/>
</dbReference>
<dbReference type="Gene3D" id="3.40.50.360">
    <property type="match status" value="1"/>
</dbReference>
<dbReference type="PANTHER" id="PTHR43408:SF2">
    <property type="entry name" value="FMN REDUCTASE (NADPH)"/>
    <property type="match status" value="1"/>
</dbReference>
<dbReference type="AlphaFoldDB" id="A0A317DM88"/>
<name>A0A317DM88_9ACTN</name>
<dbReference type="RefSeq" id="WP_109801006.1">
    <property type="nucleotide sequence ID" value="NZ_JAXOTQ010000014.1"/>
</dbReference>
<evidence type="ECO:0000256" key="3">
    <source>
        <dbReference type="ARBA" id="ARBA00023002"/>
    </source>
</evidence>
<evidence type="ECO:0000313" key="7">
    <source>
        <dbReference type="Proteomes" id="UP000246050"/>
    </source>
</evidence>
<dbReference type="Proteomes" id="UP001290101">
    <property type="component" value="Unassembled WGS sequence"/>
</dbReference>
<dbReference type="InterPro" id="IPR029039">
    <property type="entry name" value="Flavoprotein-like_sf"/>
</dbReference>
<dbReference type="GO" id="GO:0016491">
    <property type="term" value="F:oxidoreductase activity"/>
    <property type="evidence" value="ECO:0007669"/>
    <property type="project" value="UniProtKB-KW"/>
</dbReference>
<dbReference type="SUPFAM" id="SSF52218">
    <property type="entry name" value="Flavoproteins"/>
    <property type="match status" value="1"/>
</dbReference>
<reference evidence="5 8" key="2">
    <citation type="submission" date="2023-12" db="EMBL/GenBank/DDBJ databases">
        <title>Micromonospora sp. nov., isolated from Atacama Desert.</title>
        <authorList>
            <person name="Carro L."/>
            <person name="Golinska P."/>
            <person name="Klenk H.-P."/>
            <person name="Goodfellow M."/>
        </authorList>
    </citation>
    <scope>NUCLEOTIDE SEQUENCE [LARGE SCALE GENOMIC DNA]</scope>
    <source>
        <strain evidence="5 8">4G53</strain>
    </source>
</reference>
<keyword evidence="3 5" id="KW-0560">Oxidoreductase</keyword>
<dbReference type="OrthoDB" id="1643408at2"/>
<evidence type="ECO:0000313" key="5">
    <source>
        <dbReference type="EMBL" id="MDZ5490467.1"/>
    </source>
</evidence>
<proteinExistence type="predicted"/>
<keyword evidence="1" id="KW-0285">Flavoprotein</keyword>
<comment type="caution">
    <text evidence="6">The sequence shown here is derived from an EMBL/GenBank/DDBJ whole genome shotgun (WGS) entry which is preliminary data.</text>
</comment>
<evidence type="ECO:0000256" key="2">
    <source>
        <dbReference type="ARBA" id="ARBA00022643"/>
    </source>
</evidence>
<dbReference type="Pfam" id="PF03358">
    <property type="entry name" value="FMN_red"/>
    <property type="match status" value="1"/>
</dbReference>